<sequence>MQRIVRNDSTYYKAENQIKFKFIREIEIEARENSVYHEEKLQFSEINRSINGSAKPRILLHYSKGRYRASRGNQTIELPDAPISTNLITLYFKEPYDGMEVYCDNHQEFSRVHKIAQDKYLVTLPNGGRNIFHYNNGHCVRVIAIQPLFQVQLIAMNNE</sequence>
<protein>
    <submittedName>
        <fullName evidence="1">Uncharacterized protein</fullName>
    </submittedName>
</protein>
<keyword evidence="2" id="KW-1185">Reference proteome</keyword>
<reference evidence="1 2" key="1">
    <citation type="submission" date="2019-04" db="EMBL/GenBank/DDBJ databases">
        <title>Draft genome sequence of Robertkochia marina CC-AMO-30D.</title>
        <authorList>
            <person name="Hameed A."/>
            <person name="Lin S.-Y."/>
            <person name="Shahina M."/>
            <person name="Lai W.-A."/>
            <person name="Young C.-C."/>
        </authorList>
    </citation>
    <scope>NUCLEOTIDE SEQUENCE [LARGE SCALE GENOMIC DNA]</scope>
    <source>
        <strain evidence="1 2">CC-AMO-30D</strain>
    </source>
</reference>
<gene>
    <name evidence="1" type="ORF">E7Z59_05835</name>
</gene>
<dbReference type="InterPro" id="IPR045767">
    <property type="entry name" value="DUF6134"/>
</dbReference>
<comment type="caution">
    <text evidence="1">The sequence shown here is derived from an EMBL/GenBank/DDBJ whole genome shotgun (WGS) entry which is preliminary data.</text>
</comment>
<organism evidence="1 2">
    <name type="scientific">Robertkochia marina</name>
    <dbReference type="NCBI Taxonomy" id="1227945"/>
    <lineage>
        <taxon>Bacteria</taxon>
        <taxon>Pseudomonadati</taxon>
        <taxon>Bacteroidota</taxon>
        <taxon>Flavobacteriia</taxon>
        <taxon>Flavobacteriales</taxon>
        <taxon>Flavobacteriaceae</taxon>
        <taxon>Robertkochia</taxon>
    </lineage>
</organism>
<evidence type="ECO:0000313" key="1">
    <source>
        <dbReference type="EMBL" id="THD69846.1"/>
    </source>
</evidence>
<dbReference type="OrthoDB" id="789612at2"/>
<evidence type="ECO:0000313" key="2">
    <source>
        <dbReference type="Proteomes" id="UP000305939"/>
    </source>
</evidence>
<dbReference type="EMBL" id="SSMC01000001">
    <property type="protein sequence ID" value="THD69846.1"/>
    <property type="molecule type" value="Genomic_DNA"/>
</dbReference>
<accession>A0A4S3M3X8</accession>
<dbReference type="AlphaFoldDB" id="A0A4S3M3X8"/>
<dbReference type="Pfam" id="PF19630">
    <property type="entry name" value="DUF6134"/>
    <property type="match status" value="1"/>
</dbReference>
<proteinExistence type="predicted"/>
<dbReference type="Proteomes" id="UP000305939">
    <property type="component" value="Unassembled WGS sequence"/>
</dbReference>
<name>A0A4S3M3X8_9FLAO</name>